<keyword evidence="2" id="KW-0539">Nucleus</keyword>
<comment type="subcellular location">
    <subcellularLocation>
        <location evidence="2">Nucleus</location>
    </subcellularLocation>
</comment>
<evidence type="ECO:0000256" key="3">
    <source>
        <dbReference type="SAM" id="MobiDB-lite"/>
    </source>
</evidence>
<dbReference type="GO" id="GO:0030154">
    <property type="term" value="P:cell differentiation"/>
    <property type="evidence" value="ECO:0007669"/>
    <property type="project" value="TreeGrafter"/>
</dbReference>
<dbReference type="OrthoDB" id="5954824at2759"/>
<dbReference type="PRINTS" id="PR00053">
    <property type="entry name" value="FORKHEAD"/>
</dbReference>
<feature type="compositionally biased region" description="Acidic residues" evidence="3">
    <location>
        <begin position="709"/>
        <end position="727"/>
    </location>
</feature>
<dbReference type="PANTHER" id="PTHR11829:SF343">
    <property type="entry name" value="FORK-HEAD DOMAIN-CONTAINING PROTEIN"/>
    <property type="match status" value="1"/>
</dbReference>
<feature type="compositionally biased region" description="Polar residues" evidence="3">
    <location>
        <begin position="606"/>
        <end position="616"/>
    </location>
</feature>
<feature type="compositionally biased region" description="Polar residues" evidence="3">
    <location>
        <begin position="1099"/>
        <end position="1114"/>
    </location>
</feature>
<feature type="compositionally biased region" description="Basic residues" evidence="3">
    <location>
        <begin position="24"/>
        <end position="37"/>
    </location>
</feature>
<feature type="DNA-binding region" description="Fork-head" evidence="2">
    <location>
        <begin position="363"/>
        <end position="442"/>
    </location>
</feature>
<gene>
    <name evidence="5" type="ORF">PIIN_00319</name>
</gene>
<dbReference type="STRING" id="1109443.G4T5V4"/>
<dbReference type="PROSITE" id="PS00657">
    <property type="entry name" value="FORK_HEAD_1"/>
    <property type="match status" value="1"/>
</dbReference>
<dbReference type="SUPFAM" id="SSF46785">
    <property type="entry name" value="Winged helix' DNA-binding domain"/>
    <property type="match status" value="1"/>
</dbReference>
<keyword evidence="6" id="KW-1185">Reference proteome</keyword>
<dbReference type="OMA" id="SQHATHE"/>
<dbReference type="Proteomes" id="UP000007148">
    <property type="component" value="Unassembled WGS sequence"/>
</dbReference>
<dbReference type="GO" id="GO:0000978">
    <property type="term" value="F:RNA polymerase II cis-regulatory region sequence-specific DNA binding"/>
    <property type="evidence" value="ECO:0007669"/>
    <property type="project" value="TreeGrafter"/>
</dbReference>
<dbReference type="HOGENOM" id="CLU_261302_0_0_1"/>
<dbReference type="InterPro" id="IPR036388">
    <property type="entry name" value="WH-like_DNA-bd_sf"/>
</dbReference>
<feature type="compositionally biased region" description="Polar residues" evidence="3">
    <location>
        <begin position="1203"/>
        <end position="1215"/>
    </location>
</feature>
<dbReference type="InParanoid" id="G4T5V4"/>
<dbReference type="SMART" id="SM00339">
    <property type="entry name" value="FH"/>
    <property type="match status" value="1"/>
</dbReference>
<evidence type="ECO:0000313" key="5">
    <source>
        <dbReference type="EMBL" id="CCA66636.1"/>
    </source>
</evidence>
<evidence type="ECO:0000313" key="6">
    <source>
        <dbReference type="Proteomes" id="UP000007148"/>
    </source>
</evidence>
<keyword evidence="1 2" id="KW-0238">DNA-binding</keyword>
<proteinExistence type="predicted"/>
<dbReference type="InterPro" id="IPR050211">
    <property type="entry name" value="FOX_domain-containing"/>
</dbReference>
<feature type="compositionally biased region" description="Polar residues" evidence="3">
    <location>
        <begin position="1239"/>
        <end position="1249"/>
    </location>
</feature>
<comment type="caution">
    <text evidence="5">The sequence shown here is derived from an EMBL/GenBank/DDBJ whole genome shotgun (WGS) entry which is preliminary data.</text>
</comment>
<organism evidence="5 6">
    <name type="scientific">Serendipita indica (strain DSM 11827)</name>
    <name type="common">Root endophyte fungus</name>
    <name type="synonym">Piriformospora indica</name>
    <dbReference type="NCBI Taxonomy" id="1109443"/>
    <lineage>
        <taxon>Eukaryota</taxon>
        <taxon>Fungi</taxon>
        <taxon>Dikarya</taxon>
        <taxon>Basidiomycota</taxon>
        <taxon>Agaricomycotina</taxon>
        <taxon>Agaricomycetes</taxon>
        <taxon>Sebacinales</taxon>
        <taxon>Serendipitaceae</taxon>
        <taxon>Serendipita</taxon>
    </lineage>
</organism>
<feature type="region of interest" description="Disordered" evidence="3">
    <location>
        <begin position="527"/>
        <end position="992"/>
    </location>
</feature>
<evidence type="ECO:0000259" key="4">
    <source>
        <dbReference type="PROSITE" id="PS50039"/>
    </source>
</evidence>
<dbReference type="CDD" id="cd00059">
    <property type="entry name" value="FH_FOX"/>
    <property type="match status" value="1"/>
</dbReference>
<dbReference type="Gene3D" id="1.10.10.10">
    <property type="entry name" value="Winged helix-like DNA-binding domain superfamily/Winged helix DNA-binding domain"/>
    <property type="match status" value="1"/>
</dbReference>
<feature type="compositionally biased region" description="Low complexity" evidence="3">
    <location>
        <begin position="531"/>
        <end position="545"/>
    </location>
</feature>
<feature type="compositionally biased region" description="Polar residues" evidence="3">
    <location>
        <begin position="1"/>
        <end position="18"/>
    </location>
</feature>
<feature type="region of interest" description="Disordered" evidence="3">
    <location>
        <begin position="1274"/>
        <end position="1303"/>
    </location>
</feature>
<dbReference type="InterPro" id="IPR036390">
    <property type="entry name" value="WH_DNA-bd_sf"/>
</dbReference>
<dbReference type="InterPro" id="IPR001766">
    <property type="entry name" value="Fork_head_dom"/>
</dbReference>
<feature type="compositionally biased region" description="Basic and acidic residues" evidence="3">
    <location>
        <begin position="547"/>
        <end position="556"/>
    </location>
</feature>
<feature type="compositionally biased region" description="Polar residues" evidence="3">
    <location>
        <begin position="236"/>
        <end position="246"/>
    </location>
</feature>
<reference evidence="5 6" key="1">
    <citation type="journal article" date="2011" name="PLoS Pathog.">
        <title>Endophytic Life Strategies Decoded by Genome and Transcriptome Analyses of the Mutualistic Root Symbiont Piriformospora indica.</title>
        <authorList>
            <person name="Zuccaro A."/>
            <person name="Lahrmann U."/>
            <person name="Guldener U."/>
            <person name="Langen G."/>
            <person name="Pfiffi S."/>
            <person name="Biedenkopf D."/>
            <person name="Wong P."/>
            <person name="Samans B."/>
            <person name="Grimm C."/>
            <person name="Basiewicz M."/>
            <person name="Murat C."/>
            <person name="Martin F."/>
            <person name="Kogel K.H."/>
        </authorList>
    </citation>
    <scope>NUCLEOTIDE SEQUENCE [LARGE SCALE GENOMIC DNA]</scope>
    <source>
        <strain evidence="5 6">DSM 11827</strain>
    </source>
</reference>
<sequence length="1303" mass="140027">MDADPSSSRRSATPQATSRDLRARTPRARSHRRKRRGSGVEDDDAELISAYAVRGSSRTQQPRTPQRLVSELPPDYAWNRAVTITPSSPDMNPDGDSSPEIPIPMPLPSPEMQGASIDFAQMPTPATEDTPLPQPPATPMEFMASTPSNMQTPRQGLLLLPDTARSSSEPVQERTTVEVEPVNAQGSTPSASEGTTSKNGTPHQQPKRQNSVPLASSSVYVPKRYPPPDAPRRATRNSASATSQGNEDQKEEETRGENSVKASVETWITTADTDWTLAPPQMEVSLAQILPSDFTPLPWMHLTRHPIAWDGVTDAGGKSGRKIVIIGAAASKVSVNGRLPDRNDAETLHEGLHLLKDCGVDQKPTYSYALITRMAILGSPFKALSLAEIYTMLEAKYPWYTKDDKWRDSIRYNLSSNNWFMKTKRALHQPGLGNLWQVDEKSVGGPKRPRKGRGKNGGNDEEEDDSSTDSPPPTRIIAENSDGSMLLAFDSKRRISSGGSGGEQAGPSSFPLSAARAYSKRPYQNLFTNVPLPLSRPRSMSPASAERLAETTRESGKPPSPTGSAPPGVAVPTLTSPTDAPPTSHTRRSSTNGEDAPLSLARGSGVASSPFATTPVGSVFAQASLGGTSSTTPVFMNGPRHAQPGSNRQSLPAYSRPRHGGGKPSQINKRMVVAMRQPPSRKQGDANTPAPPWLTPGGDDSEPGIGSGQDEEEEDDDIDIDAFDEPLDPGHPDEDMRDAVTGTATSDVEMLDRASGANPRQRQARASEQPATPMDTETEAASENQPLRHPSTSEEHKSVNESAKPQTSTDSALSNANPPSAMSRDNSLLHPSLRTSFMHTPKPPVSVPRKISMAVSADIPRTSLRPIAPKQDTPPPRSMSISGNPSGKEKSDSPWAQPPDTRKRKIVPSSPSHEKSRVTVESSQHKFRKIGEKGQSRKVANTINPMFQIDSKPRMAPPSARAQETSKPQKRAFGFTTDSTSRSFATPAAPAIPFSHEKRTSWSIQTGAVAFGQHSLAPTRSAFQPPDSGVLGQLEKGGQSLRKVQFPMSAPGAGSAKRGAQNESDDDMSQSEDTASRSTRRASFSRMDVSEDERESTRSHVQSHSSGVRSSTSFPFPPLGRSATSASSSGLSISVPTSSSRTEQAPPRIDTNVALIRRPPSHDSPVASPYSDQPTPSPRLPSINHILCSSSPTGSGSPLPPIQSLTPRQSPSVGSPSEVDHDSRRRSHSRNPSTSSVSQQPSNVTSATRTPILVNSAGKPLYYMFIGATSLARRTQKSNAAPFSNEPPADFAPRAYNPDSWRD</sequence>
<dbReference type="PROSITE" id="PS50039">
    <property type="entry name" value="FORK_HEAD_3"/>
    <property type="match status" value="1"/>
</dbReference>
<feature type="compositionally biased region" description="Polar residues" evidence="3">
    <location>
        <begin position="758"/>
        <end position="770"/>
    </location>
</feature>
<feature type="domain" description="Fork-head" evidence="4">
    <location>
        <begin position="363"/>
        <end position="442"/>
    </location>
</feature>
<feature type="region of interest" description="Disordered" evidence="3">
    <location>
        <begin position="1"/>
        <end position="262"/>
    </location>
</feature>
<feature type="region of interest" description="Disordered" evidence="3">
    <location>
        <begin position="1017"/>
        <end position="1253"/>
    </location>
</feature>
<dbReference type="eggNOG" id="KOG2294">
    <property type="taxonomic scope" value="Eukaryota"/>
</dbReference>
<protein>
    <recommendedName>
        <fullName evidence="4">Fork-head domain-containing protein</fullName>
    </recommendedName>
</protein>
<dbReference type="GO" id="GO:0009653">
    <property type="term" value="P:anatomical structure morphogenesis"/>
    <property type="evidence" value="ECO:0007669"/>
    <property type="project" value="TreeGrafter"/>
</dbReference>
<feature type="compositionally biased region" description="Basic and acidic residues" evidence="3">
    <location>
        <begin position="728"/>
        <end position="738"/>
    </location>
</feature>
<evidence type="ECO:0000256" key="2">
    <source>
        <dbReference type="PROSITE-ProRule" id="PRU00089"/>
    </source>
</evidence>
<dbReference type="InterPro" id="IPR018122">
    <property type="entry name" value="TF_fork_head_CS_1"/>
</dbReference>
<accession>G4T5V4</accession>
<feature type="region of interest" description="Disordered" evidence="3">
    <location>
        <begin position="437"/>
        <end position="483"/>
    </location>
</feature>
<feature type="compositionally biased region" description="Polar residues" evidence="3">
    <location>
        <begin position="145"/>
        <end position="154"/>
    </location>
</feature>
<name>G4T5V4_SERID</name>
<dbReference type="Pfam" id="PF00250">
    <property type="entry name" value="Forkhead"/>
    <property type="match status" value="1"/>
</dbReference>
<feature type="compositionally biased region" description="Polar residues" evidence="3">
    <location>
        <begin position="573"/>
        <end position="593"/>
    </location>
</feature>
<feature type="compositionally biased region" description="Low complexity" evidence="3">
    <location>
        <begin position="1119"/>
        <end position="1134"/>
    </location>
</feature>
<dbReference type="GO" id="GO:0005634">
    <property type="term" value="C:nucleus"/>
    <property type="evidence" value="ECO:0007669"/>
    <property type="project" value="UniProtKB-SubCell"/>
</dbReference>
<feature type="compositionally biased region" description="Polar residues" evidence="3">
    <location>
        <begin position="625"/>
        <end position="634"/>
    </location>
</feature>
<evidence type="ECO:0000256" key="1">
    <source>
        <dbReference type="ARBA" id="ARBA00023125"/>
    </source>
</evidence>
<dbReference type="GO" id="GO:0000981">
    <property type="term" value="F:DNA-binding transcription factor activity, RNA polymerase II-specific"/>
    <property type="evidence" value="ECO:0007669"/>
    <property type="project" value="TreeGrafter"/>
</dbReference>
<dbReference type="PANTHER" id="PTHR11829">
    <property type="entry name" value="FORKHEAD BOX PROTEIN"/>
    <property type="match status" value="1"/>
</dbReference>
<feature type="compositionally biased region" description="Polar residues" evidence="3">
    <location>
        <begin position="800"/>
        <end position="826"/>
    </location>
</feature>
<feature type="compositionally biased region" description="Polar residues" evidence="3">
    <location>
        <begin position="184"/>
        <end position="219"/>
    </location>
</feature>
<dbReference type="EMBL" id="CAFZ01000004">
    <property type="protein sequence ID" value="CCA66636.1"/>
    <property type="molecule type" value="Genomic_DNA"/>
</dbReference>